<keyword evidence="4" id="KW-1185">Reference proteome</keyword>
<keyword evidence="2" id="KW-0732">Signal</keyword>
<comment type="caution">
    <text evidence="3">The sequence shown here is derived from an EMBL/GenBank/DDBJ whole genome shotgun (WGS) entry which is preliminary data.</text>
</comment>
<gene>
    <name evidence="3" type="ORF">MEUPH1_LOCUS19971</name>
</gene>
<sequence length="153" mass="15414">MKRSSLLVCCGITLLYLSDRLDSRTVAPIVYLTTAIPSVADPNGYYDEGDVGGRSGTYYDGAGVGAGGQSGYYGGGAGGKAGYYGGAAAVINPDITAAVAVNKPDITAAVAVNPEVTAASGRPDITAGDRRQRPPPRTEVTGTGPCRSRPSGA</sequence>
<evidence type="ECO:0000256" key="2">
    <source>
        <dbReference type="SAM" id="SignalP"/>
    </source>
</evidence>
<protein>
    <submittedName>
        <fullName evidence="3">Uncharacterized protein</fullName>
    </submittedName>
</protein>
<proteinExistence type="predicted"/>
<dbReference type="AlphaFoldDB" id="A0AAV0XC95"/>
<accession>A0AAV0XC95</accession>
<name>A0AAV0XC95_9HEMI</name>
<organism evidence="3 4">
    <name type="scientific">Macrosiphum euphorbiae</name>
    <name type="common">potato aphid</name>
    <dbReference type="NCBI Taxonomy" id="13131"/>
    <lineage>
        <taxon>Eukaryota</taxon>
        <taxon>Metazoa</taxon>
        <taxon>Ecdysozoa</taxon>
        <taxon>Arthropoda</taxon>
        <taxon>Hexapoda</taxon>
        <taxon>Insecta</taxon>
        <taxon>Pterygota</taxon>
        <taxon>Neoptera</taxon>
        <taxon>Paraneoptera</taxon>
        <taxon>Hemiptera</taxon>
        <taxon>Sternorrhyncha</taxon>
        <taxon>Aphidomorpha</taxon>
        <taxon>Aphidoidea</taxon>
        <taxon>Aphididae</taxon>
        <taxon>Macrosiphini</taxon>
        <taxon>Macrosiphum</taxon>
    </lineage>
</organism>
<feature type="chain" id="PRO_5043438029" evidence="2">
    <location>
        <begin position="24"/>
        <end position="153"/>
    </location>
</feature>
<dbReference type="EMBL" id="CARXXK010000004">
    <property type="protein sequence ID" value="CAI6365232.1"/>
    <property type="molecule type" value="Genomic_DNA"/>
</dbReference>
<reference evidence="3 4" key="1">
    <citation type="submission" date="2023-01" db="EMBL/GenBank/DDBJ databases">
        <authorList>
            <person name="Whitehead M."/>
        </authorList>
    </citation>
    <scope>NUCLEOTIDE SEQUENCE [LARGE SCALE GENOMIC DNA]</scope>
</reference>
<dbReference type="Proteomes" id="UP001160148">
    <property type="component" value="Unassembled WGS sequence"/>
</dbReference>
<evidence type="ECO:0000313" key="3">
    <source>
        <dbReference type="EMBL" id="CAI6365232.1"/>
    </source>
</evidence>
<evidence type="ECO:0000256" key="1">
    <source>
        <dbReference type="SAM" id="MobiDB-lite"/>
    </source>
</evidence>
<feature type="signal peptide" evidence="2">
    <location>
        <begin position="1"/>
        <end position="23"/>
    </location>
</feature>
<feature type="region of interest" description="Disordered" evidence="1">
    <location>
        <begin position="117"/>
        <end position="153"/>
    </location>
</feature>
<evidence type="ECO:0000313" key="4">
    <source>
        <dbReference type="Proteomes" id="UP001160148"/>
    </source>
</evidence>